<evidence type="ECO:0000313" key="8">
    <source>
        <dbReference type="EMBL" id="QUC18823.1"/>
    </source>
</evidence>
<dbReference type="Proteomes" id="UP000027002">
    <property type="component" value="Chromosome 2"/>
</dbReference>
<feature type="compositionally biased region" description="Polar residues" evidence="5">
    <location>
        <begin position="365"/>
        <end position="381"/>
    </location>
</feature>
<keyword evidence="7" id="KW-0732">Signal</keyword>
<dbReference type="OrthoDB" id="2110578at2759"/>
<reference evidence="8" key="1">
    <citation type="submission" date="2020-03" db="EMBL/GenBank/DDBJ databases">
        <title>A mixture of massive structural variations and highly conserved coding sequences in Ustilaginoidea virens genome.</title>
        <authorList>
            <person name="Zhang K."/>
            <person name="Zhao Z."/>
            <person name="Zhang Z."/>
            <person name="Li Y."/>
            <person name="Hsiang T."/>
            <person name="Sun W."/>
        </authorList>
    </citation>
    <scope>NUCLEOTIDE SEQUENCE</scope>
    <source>
        <strain evidence="8">UV-8b</strain>
    </source>
</reference>
<dbReference type="PANTHER" id="PTHR15549">
    <property type="entry name" value="PAIRED IMMUNOGLOBULIN-LIKE TYPE 2 RECEPTOR"/>
    <property type="match status" value="1"/>
</dbReference>
<keyword evidence="2 6" id="KW-0812">Transmembrane</keyword>
<feature type="transmembrane region" description="Helical" evidence="6">
    <location>
        <begin position="306"/>
        <end position="332"/>
    </location>
</feature>
<feature type="region of interest" description="Disordered" evidence="5">
    <location>
        <begin position="252"/>
        <end position="303"/>
    </location>
</feature>
<dbReference type="RefSeq" id="XP_042996496.1">
    <property type="nucleotide sequence ID" value="XM_043140562.1"/>
</dbReference>
<dbReference type="GO" id="GO:0071944">
    <property type="term" value="C:cell periphery"/>
    <property type="evidence" value="ECO:0007669"/>
    <property type="project" value="UniProtKB-ARBA"/>
</dbReference>
<evidence type="ECO:0000256" key="6">
    <source>
        <dbReference type="SAM" id="Phobius"/>
    </source>
</evidence>
<gene>
    <name evidence="8" type="ORF">UV8b_03064</name>
</gene>
<evidence type="ECO:0000256" key="1">
    <source>
        <dbReference type="ARBA" id="ARBA00004167"/>
    </source>
</evidence>
<feature type="signal peptide" evidence="7">
    <location>
        <begin position="1"/>
        <end position="20"/>
    </location>
</feature>
<evidence type="ECO:0000256" key="7">
    <source>
        <dbReference type="SAM" id="SignalP"/>
    </source>
</evidence>
<keyword evidence="3 6" id="KW-1133">Transmembrane helix</keyword>
<protein>
    <submittedName>
        <fullName evidence="8">Uncharacterized protein</fullName>
    </submittedName>
</protein>
<comment type="subcellular location">
    <subcellularLocation>
        <location evidence="1">Membrane</location>
        <topology evidence="1">Single-pass membrane protein</topology>
    </subcellularLocation>
</comment>
<organism evidence="8 9">
    <name type="scientific">Ustilaginoidea virens</name>
    <name type="common">Rice false smut fungus</name>
    <name type="synonym">Villosiclava virens</name>
    <dbReference type="NCBI Taxonomy" id="1159556"/>
    <lineage>
        <taxon>Eukaryota</taxon>
        <taxon>Fungi</taxon>
        <taxon>Dikarya</taxon>
        <taxon>Ascomycota</taxon>
        <taxon>Pezizomycotina</taxon>
        <taxon>Sordariomycetes</taxon>
        <taxon>Hypocreomycetidae</taxon>
        <taxon>Hypocreales</taxon>
        <taxon>Clavicipitaceae</taxon>
        <taxon>Ustilaginoidea</taxon>
    </lineage>
</organism>
<name>A0A8E5HP18_USTVR</name>
<sequence length="472" mass="48943">MLRKHAVSLALLLPAREAAAARLDGQTICDYYAAERFGASNATTQLRLMQSIVSLAYAGVDSQNTGIFNWGTYAGRDVYLRPWFDGSNATTNANGAAVRTDWLDGGGLDPLLAFLNGSTSAPDIKPGSNQYTLFSHWYFAFGKIYSCSEYKSFAEAFDPLNPAYVHKYMDLNQTHIGYFIEQLISASQSFGFSDTDATTLSNYMNSKYNLRCIPPDHDQLTSICLARDCPLAAPAPKCDAYNDIPIRGVGVGSSGGSSGGSSNNGSTTTTAAAATSSTGSSAPSPSSTAAAGGGHSSSSSSSSSGLSAGAIAGIAIGAAAVVLLALALGLFFRRQTKPRAGVDPGGAQTVGDYPASLPQSPPPHSINTLSGYYDQSANHSYVSPRLGSPPPPKWPEHSSPVQELGTVGHETASATTPVMTNGGFGFASAVATSPVQQHPPAPAPAPDVLVGGIAEMESPEPPSGWDHYANRA</sequence>
<proteinExistence type="predicted"/>
<feature type="chain" id="PRO_5034888836" evidence="7">
    <location>
        <begin position="21"/>
        <end position="472"/>
    </location>
</feature>
<keyword evidence="9" id="KW-1185">Reference proteome</keyword>
<dbReference type="GO" id="GO:0016020">
    <property type="term" value="C:membrane"/>
    <property type="evidence" value="ECO:0007669"/>
    <property type="project" value="UniProtKB-SubCell"/>
</dbReference>
<dbReference type="AlphaFoldDB" id="A0A8E5HP18"/>
<evidence type="ECO:0000313" key="9">
    <source>
        <dbReference type="Proteomes" id="UP000027002"/>
    </source>
</evidence>
<evidence type="ECO:0000256" key="3">
    <source>
        <dbReference type="ARBA" id="ARBA00022989"/>
    </source>
</evidence>
<dbReference type="InterPro" id="IPR051694">
    <property type="entry name" value="Immunoregulatory_rcpt-like"/>
</dbReference>
<dbReference type="GeneID" id="66063842"/>
<evidence type="ECO:0000256" key="2">
    <source>
        <dbReference type="ARBA" id="ARBA00022692"/>
    </source>
</evidence>
<feature type="compositionally biased region" description="Low complexity" evidence="5">
    <location>
        <begin position="260"/>
        <end position="303"/>
    </location>
</feature>
<feature type="region of interest" description="Disordered" evidence="5">
    <location>
        <begin position="337"/>
        <end position="401"/>
    </location>
</feature>
<evidence type="ECO:0000256" key="4">
    <source>
        <dbReference type="ARBA" id="ARBA00023136"/>
    </source>
</evidence>
<keyword evidence="4 6" id="KW-0472">Membrane</keyword>
<accession>A0A8E5HP18</accession>
<dbReference type="EMBL" id="CP072754">
    <property type="protein sequence ID" value="QUC18823.1"/>
    <property type="molecule type" value="Genomic_DNA"/>
</dbReference>
<evidence type="ECO:0000256" key="5">
    <source>
        <dbReference type="SAM" id="MobiDB-lite"/>
    </source>
</evidence>
<dbReference type="KEGG" id="uvi:66063842"/>